<feature type="transmembrane region" description="Helical" evidence="2">
    <location>
        <begin position="77"/>
        <end position="99"/>
    </location>
</feature>
<evidence type="ECO:0000256" key="1">
    <source>
        <dbReference type="SAM" id="MobiDB-lite"/>
    </source>
</evidence>
<feature type="transmembrane region" description="Helical" evidence="2">
    <location>
        <begin position="105"/>
        <end position="127"/>
    </location>
</feature>
<sequence length="176" mass="18463">MAPWIKVMLDGGGLELGSLMSVQAVEGMVAALLLAGFAQQVSAVRLLGWGGLPFTAWGTAQMLLLQTESEPELRGRIFGAYFALFGGAQFVGMALSGILGDWAGVLVINVDAVTYLLAGMLALGYALRHPGGGLGKRYREQSLGGGSARPVPDKPARRQSQPTTCRFPTSPTVSLL</sequence>
<dbReference type="SUPFAM" id="SSF103473">
    <property type="entry name" value="MFS general substrate transporter"/>
    <property type="match status" value="1"/>
</dbReference>
<feature type="compositionally biased region" description="Polar residues" evidence="1">
    <location>
        <begin position="158"/>
        <end position="176"/>
    </location>
</feature>
<dbReference type="EMBL" id="JACHFN010000007">
    <property type="protein sequence ID" value="MBB5234661.1"/>
    <property type="molecule type" value="Genomic_DNA"/>
</dbReference>
<evidence type="ECO:0000256" key="2">
    <source>
        <dbReference type="SAM" id="Phobius"/>
    </source>
</evidence>
<dbReference type="AlphaFoldDB" id="A0A7W8GGD5"/>
<evidence type="ECO:0000313" key="3">
    <source>
        <dbReference type="EMBL" id="MBB5234661.1"/>
    </source>
</evidence>
<dbReference type="Proteomes" id="UP000525389">
    <property type="component" value="Unassembled WGS sequence"/>
</dbReference>
<dbReference type="InterPro" id="IPR036259">
    <property type="entry name" value="MFS_trans_sf"/>
</dbReference>
<feature type="region of interest" description="Disordered" evidence="1">
    <location>
        <begin position="138"/>
        <end position="176"/>
    </location>
</feature>
<keyword evidence="4" id="KW-1185">Reference proteome</keyword>
<gene>
    <name evidence="3" type="ORF">HNQ09_002104</name>
</gene>
<accession>A0A7W8GGD5</accession>
<comment type="caution">
    <text evidence="3">The sequence shown here is derived from an EMBL/GenBank/DDBJ whole genome shotgun (WGS) entry which is preliminary data.</text>
</comment>
<organism evidence="3 4">
    <name type="scientific">Deinococcus budaensis</name>
    <dbReference type="NCBI Taxonomy" id="1665626"/>
    <lineage>
        <taxon>Bacteria</taxon>
        <taxon>Thermotogati</taxon>
        <taxon>Deinococcota</taxon>
        <taxon>Deinococci</taxon>
        <taxon>Deinococcales</taxon>
        <taxon>Deinococcaceae</taxon>
        <taxon>Deinococcus</taxon>
    </lineage>
</organism>
<protein>
    <recommendedName>
        <fullName evidence="5">MFS transporter</fullName>
    </recommendedName>
</protein>
<keyword evidence="2" id="KW-0812">Transmembrane</keyword>
<proteinExistence type="predicted"/>
<evidence type="ECO:0000313" key="4">
    <source>
        <dbReference type="Proteomes" id="UP000525389"/>
    </source>
</evidence>
<evidence type="ECO:0008006" key="5">
    <source>
        <dbReference type="Google" id="ProtNLM"/>
    </source>
</evidence>
<dbReference type="RefSeq" id="WP_184028787.1">
    <property type="nucleotide sequence ID" value="NZ_JACHFN010000007.1"/>
</dbReference>
<reference evidence="3 4" key="1">
    <citation type="submission" date="2020-08" db="EMBL/GenBank/DDBJ databases">
        <title>Genomic Encyclopedia of Type Strains, Phase IV (KMG-IV): sequencing the most valuable type-strain genomes for metagenomic binning, comparative biology and taxonomic classification.</title>
        <authorList>
            <person name="Goeker M."/>
        </authorList>
    </citation>
    <scope>NUCLEOTIDE SEQUENCE [LARGE SCALE GENOMIC DNA]</scope>
    <source>
        <strain evidence="3 4">DSM 101791</strain>
    </source>
</reference>
<keyword evidence="2" id="KW-0472">Membrane</keyword>
<feature type="transmembrane region" description="Helical" evidence="2">
    <location>
        <begin position="46"/>
        <end position="65"/>
    </location>
</feature>
<name>A0A7W8GGD5_9DEIO</name>
<keyword evidence="2" id="KW-1133">Transmembrane helix</keyword>